<evidence type="ECO:0000313" key="2">
    <source>
        <dbReference type="EMBL" id="RZT64385.1"/>
    </source>
</evidence>
<gene>
    <name evidence="2" type="ORF">EV140_0634</name>
</gene>
<dbReference type="OrthoDB" id="2088281at2"/>
<dbReference type="Proteomes" id="UP000292408">
    <property type="component" value="Unassembled WGS sequence"/>
</dbReference>
<name>A0A4Q7TTU6_9MICO</name>
<dbReference type="AlphaFoldDB" id="A0A4Q7TTU6"/>
<comment type="caution">
    <text evidence="2">The sequence shown here is derived from an EMBL/GenBank/DDBJ whole genome shotgun (WGS) entry which is preliminary data.</text>
</comment>
<evidence type="ECO:0000259" key="1">
    <source>
        <dbReference type="Pfam" id="PF12957"/>
    </source>
</evidence>
<dbReference type="EMBL" id="SGXT01000011">
    <property type="protein sequence ID" value="RZT64385.1"/>
    <property type="molecule type" value="Genomic_DNA"/>
</dbReference>
<sequence length="161" mass="17949">MVKSVVIPHDETRPPRLQEMPDIGAFQEAVDGWLEIIGVPGMGATLYVNEAAHRDFAPLNTRAMALTWLYAVDPMRHPLLFGDVVLSGDGNDGDVPEELVGDVFEASEFFIDVRAHAGRLWRETRAQFGTVFEAAVWCMLLTRSARPGVQFRIRPRVLSSN</sequence>
<keyword evidence="3" id="KW-1185">Reference proteome</keyword>
<dbReference type="Pfam" id="PF12957">
    <property type="entry name" value="DUF3846"/>
    <property type="match status" value="1"/>
</dbReference>
<dbReference type="InterPro" id="IPR024559">
    <property type="entry name" value="DUF3846"/>
</dbReference>
<reference evidence="2 3" key="1">
    <citation type="journal article" date="2015" name="Stand. Genomic Sci.">
        <title>Genomic Encyclopedia of Bacterial and Archaeal Type Strains, Phase III: the genomes of soil and plant-associated and newly described type strains.</title>
        <authorList>
            <person name="Whitman W.B."/>
            <person name="Woyke T."/>
            <person name="Klenk H.P."/>
            <person name="Zhou Y."/>
            <person name="Lilburn T.G."/>
            <person name="Beck B.J."/>
            <person name="De Vos P."/>
            <person name="Vandamme P."/>
            <person name="Eisen J.A."/>
            <person name="Garrity G."/>
            <person name="Hugenholtz P."/>
            <person name="Kyrpides N.C."/>
        </authorList>
    </citation>
    <scope>NUCLEOTIDE SEQUENCE [LARGE SCALE GENOMIC DNA]</scope>
    <source>
        <strain evidence="2 3">AC4r</strain>
    </source>
</reference>
<organism evidence="2 3">
    <name type="scientific">Microcella alkaliphila</name>
    <dbReference type="NCBI Taxonomy" id="279828"/>
    <lineage>
        <taxon>Bacteria</taxon>
        <taxon>Bacillati</taxon>
        <taxon>Actinomycetota</taxon>
        <taxon>Actinomycetes</taxon>
        <taxon>Micrococcales</taxon>
        <taxon>Microbacteriaceae</taxon>
        <taxon>Microcella</taxon>
    </lineage>
</organism>
<protein>
    <recommendedName>
        <fullName evidence="1">DUF3846 domain-containing protein</fullName>
    </recommendedName>
</protein>
<accession>A0A4Q7TTU6</accession>
<dbReference type="RefSeq" id="WP_130280920.1">
    <property type="nucleotide sequence ID" value="NZ_SGXT01000011.1"/>
</dbReference>
<proteinExistence type="predicted"/>
<feature type="domain" description="DUF3846" evidence="1">
    <location>
        <begin position="6"/>
        <end position="103"/>
    </location>
</feature>
<evidence type="ECO:0000313" key="3">
    <source>
        <dbReference type="Proteomes" id="UP000292408"/>
    </source>
</evidence>